<organism evidence="2 3">
    <name type="scientific">Pseudogracilibacillus auburnensis</name>
    <dbReference type="NCBI Taxonomy" id="1494959"/>
    <lineage>
        <taxon>Bacteria</taxon>
        <taxon>Bacillati</taxon>
        <taxon>Bacillota</taxon>
        <taxon>Bacilli</taxon>
        <taxon>Bacillales</taxon>
        <taxon>Bacillaceae</taxon>
        <taxon>Pseudogracilibacillus</taxon>
    </lineage>
</organism>
<evidence type="ECO:0000313" key="3">
    <source>
        <dbReference type="Proteomes" id="UP000247978"/>
    </source>
</evidence>
<evidence type="ECO:0000313" key="2">
    <source>
        <dbReference type="EMBL" id="PXW80328.1"/>
    </source>
</evidence>
<dbReference type="AlphaFoldDB" id="A0A2V3VHM4"/>
<dbReference type="Proteomes" id="UP000247978">
    <property type="component" value="Unassembled WGS sequence"/>
</dbReference>
<dbReference type="EMBL" id="QJJQ01000030">
    <property type="protein sequence ID" value="PXW80328.1"/>
    <property type="molecule type" value="Genomic_DNA"/>
</dbReference>
<reference evidence="2 3" key="1">
    <citation type="submission" date="2018-05" db="EMBL/GenBank/DDBJ databases">
        <title>Genomic Encyclopedia of Type Strains, Phase IV (KMG-IV): sequencing the most valuable type-strain genomes for metagenomic binning, comparative biology and taxonomic classification.</title>
        <authorList>
            <person name="Goeker M."/>
        </authorList>
    </citation>
    <scope>NUCLEOTIDE SEQUENCE [LARGE SCALE GENOMIC DNA]</scope>
    <source>
        <strain evidence="2 3">DSM 28556</strain>
    </source>
</reference>
<feature type="region of interest" description="Disordered" evidence="1">
    <location>
        <begin position="22"/>
        <end position="51"/>
    </location>
</feature>
<dbReference type="Pfam" id="PF13798">
    <property type="entry name" value="PCYCGC"/>
    <property type="match status" value="1"/>
</dbReference>
<proteinExistence type="predicted"/>
<gene>
    <name evidence="2" type="ORF">DFR56_1309</name>
</gene>
<dbReference type="InterPro" id="IPR025673">
    <property type="entry name" value="PCYCGC"/>
</dbReference>
<dbReference type="OrthoDB" id="2654667at2"/>
<dbReference type="RefSeq" id="WP_110397661.1">
    <property type="nucleotide sequence ID" value="NZ_JADIJL010000062.1"/>
</dbReference>
<comment type="caution">
    <text evidence="2">The sequence shown here is derived from an EMBL/GenBank/DDBJ whole genome shotgun (WGS) entry which is preliminary data.</text>
</comment>
<dbReference type="PROSITE" id="PS51257">
    <property type="entry name" value="PROKAR_LIPOPROTEIN"/>
    <property type="match status" value="1"/>
</dbReference>
<protein>
    <submittedName>
        <fullName evidence="2">Uncharacterized protein with PCYCGC motif</fullName>
    </submittedName>
</protein>
<feature type="compositionally biased region" description="Basic and acidic residues" evidence="1">
    <location>
        <begin position="22"/>
        <end position="33"/>
    </location>
</feature>
<accession>A0A2V3VHM4</accession>
<name>A0A2V3VHM4_9BACI</name>
<sequence>MRKLTFLAIIFTIFIGACSNSNDDKAEEKENSNHEVTSINDGSMGDLREETSNKETLPPFLMDHDDNMKILYTAVAEHKELLEHIPCYCGCGDSVGHGHNYHCFINENKEDSAVVWDDHATRCQVCLDIAAEAIIEYNEGRSIDEVRDAIDAKYQDEGYPESTPTKRFGA</sequence>
<keyword evidence="3" id="KW-1185">Reference proteome</keyword>
<evidence type="ECO:0000256" key="1">
    <source>
        <dbReference type="SAM" id="MobiDB-lite"/>
    </source>
</evidence>